<evidence type="ECO:0000313" key="3">
    <source>
        <dbReference type="Proteomes" id="UP000324091"/>
    </source>
</evidence>
<organism evidence="2 3">
    <name type="scientific">Takifugu flavidus</name>
    <name type="common">sansaifugu</name>
    <dbReference type="NCBI Taxonomy" id="433684"/>
    <lineage>
        <taxon>Eukaryota</taxon>
        <taxon>Metazoa</taxon>
        <taxon>Chordata</taxon>
        <taxon>Craniata</taxon>
        <taxon>Vertebrata</taxon>
        <taxon>Euteleostomi</taxon>
        <taxon>Actinopterygii</taxon>
        <taxon>Neopterygii</taxon>
        <taxon>Teleostei</taxon>
        <taxon>Neoteleostei</taxon>
        <taxon>Acanthomorphata</taxon>
        <taxon>Eupercaria</taxon>
        <taxon>Tetraodontiformes</taxon>
        <taxon>Tetradontoidea</taxon>
        <taxon>Tetraodontidae</taxon>
        <taxon>Takifugu</taxon>
    </lineage>
</organism>
<gene>
    <name evidence="2" type="ORF">D4764_10G0006430</name>
</gene>
<dbReference type="EMBL" id="RHFK02000002">
    <property type="protein sequence ID" value="TWW79613.1"/>
    <property type="molecule type" value="Genomic_DNA"/>
</dbReference>
<name>A0A5C6PJJ5_9TELE</name>
<dbReference type="Proteomes" id="UP000324091">
    <property type="component" value="Chromosome 10"/>
</dbReference>
<comment type="caution">
    <text evidence="2">The sequence shown here is derived from an EMBL/GenBank/DDBJ whole genome shotgun (WGS) entry which is preliminary data.</text>
</comment>
<protein>
    <submittedName>
        <fullName evidence="2">Uncharacterized protein</fullName>
    </submittedName>
</protein>
<keyword evidence="3" id="KW-1185">Reference proteome</keyword>
<sequence length="114" mass="12635">MCTYKFPRPGVELALFTVNMFVLLIPQNQGKGILLQHLPECRKHQIVTGGNLKEREVEAPEASGKGRERRWEQPGGPLVHCLLSVLGRMALVMGKARWVLSSQLEQSDSVACAP</sequence>
<evidence type="ECO:0000256" key="1">
    <source>
        <dbReference type="SAM" id="MobiDB-lite"/>
    </source>
</evidence>
<evidence type="ECO:0000313" key="2">
    <source>
        <dbReference type="EMBL" id="TWW79613.1"/>
    </source>
</evidence>
<feature type="region of interest" description="Disordered" evidence="1">
    <location>
        <begin position="52"/>
        <end position="72"/>
    </location>
</feature>
<reference evidence="2 3" key="1">
    <citation type="submission" date="2019-04" db="EMBL/GenBank/DDBJ databases">
        <title>Chromosome genome assembly for Takifugu flavidus.</title>
        <authorList>
            <person name="Xiao S."/>
        </authorList>
    </citation>
    <scope>NUCLEOTIDE SEQUENCE [LARGE SCALE GENOMIC DNA]</scope>
    <source>
        <strain evidence="2">HTHZ2018</strain>
        <tissue evidence="2">Muscle</tissue>
    </source>
</reference>
<accession>A0A5C6PJJ5</accession>
<dbReference type="AlphaFoldDB" id="A0A5C6PJJ5"/>
<proteinExistence type="predicted"/>